<evidence type="ECO:0000313" key="2">
    <source>
        <dbReference type="EMBL" id="APO84133.1"/>
    </source>
</evidence>
<reference evidence="2 7" key="2">
    <citation type="submission" date="2016-12" db="EMBL/GenBank/DDBJ databases">
        <title>Draft Genome Sequence of Mercury Resistant Pseudomonas DRA525.</title>
        <authorList>
            <person name="Drace K.M."/>
        </authorList>
    </citation>
    <scope>NUCLEOTIDE SEQUENCE [LARGE SCALE GENOMIC DNA]</scope>
    <source>
        <strain evidence="2 7">DRA525</strain>
    </source>
</reference>
<dbReference type="Gene3D" id="3.40.630.30">
    <property type="match status" value="1"/>
</dbReference>
<proteinExistence type="predicted"/>
<dbReference type="SUPFAM" id="SSF55729">
    <property type="entry name" value="Acyl-CoA N-acyltransferases (Nat)"/>
    <property type="match status" value="1"/>
</dbReference>
<dbReference type="GO" id="GO:0016747">
    <property type="term" value="F:acyltransferase activity, transferring groups other than amino-acyl groups"/>
    <property type="evidence" value="ECO:0007669"/>
    <property type="project" value="InterPro"/>
</dbReference>
<accession>A0A059V2D0</accession>
<dbReference type="Proteomes" id="UP000639504">
    <property type="component" value="Unassembled WGS sequence"/>
</dbReference>
<dbReference type="PATRIC" id="fig|303.167.peg.4952"/>
<evidence type="ECO:0000313" key="5">
    <source>
        <dbReference type="EMBL" id="RNF86820.1"/>
    </source>
</evidence>
<dbReference type="Pfam" id="PF00583">
    <property type="entry name" value="Acetyltransf_1"/>
    <property type="match status" value="1"/>
</dbReference>
<evidence type="ECO:0000313" key="7">
    <source>
        <dbReference type="Proteomes" id="UP000185146"/>
    </source>
</evidence>
<organism evidence="2 7">
    <name type="scientific">Pseudomonas putida</name>
    <name type="common">Arthrobacter siderocapsulatus</name>
    <dbReference type="NCBI Taxonomy" id="303"/>
    <lineage>
        <taxon>Bacteria</taxon>
        <taxon>Pseudomonadati</taxon>
        <taxon>Pseudomonadota</taxon>
        <taxon>Gammaproteobacteria</taxon>
        <taxon>Pseudomonadales</taxon>
        <taxon>Pseudomonadaceae</taxon>
        <taxon>Pseudomonas</taxon>
    </lineage>
</organism>
<dbReference type="EMBL" id="CP018743">
    <property type="protein sequence ID" value="APO84133.1"/>
    <property type="molecule type" value="Genomic_DNA"/>
</dbReference>
<evidence type="ECO:0000313" key="6">
    <source>
        <dbReference type="Proteomes" id="UP000050437"/>
    </source>
</evidence>
<protein>
    <submittedName>
        <fullName evidence="2">GNAT family acetyltransferase</fullName>
    </submittedName>
    <submittedName>
        <fullName evidence="4">N-acetyltransferase</fullName>
    </submittedName>
</protein>
<reference evidence="5 8" key="3">
    <citation type="submission" date="2018-10" db="EMBL/GenBank/DDBJ databases">
        <title>An outbreak of IMP-63 producing strain in France.</title>
        <authorList>
            <person name="Bour M."/>
            <person name="Liapis E."/>
            <person name="Plesiat P."/>
        </authorList>
    </citation>
    <scope>NUCLEOTIDE SEQUENCE [LARGE SCALE GENOMIC DNA]</scope>
    <source>
        <strain evidence="5 8">12917</strain>
    </source>
</reference>
<dbReference type="EMBL" id="RJAI01000046">
    <property type="protein sequence ID" value="RNF86820.1"/>
    <property type="molecule type" value="Genomic_DNA"/>
</dbReference>
<dbReference type="GeneID" id="97169814"/>
<keyword evidence="2" id="KW-0808">Transferase</keyword>
<dbReference type="EMBL" id="LKKS01000116">
    <property type="protein sequence ID" value="KPM61133.1"/>
    <property type="molecule type" value="Genomic_DNA"/>
</dbReference>
<dbReference type="CDD" id="cd04301">
    <property type="entry name" value="NAT_SF"/>
    <property type="match status" value="1"/>
</dbReference>
<gene>
    <name evidence="2" type="ORF">BL240_22895</name>
    <name evidence="5" type="ORF">EFK07_19130</name>
    <name evidence="3" type="ORF">HB13667_20775</name>
    <name evidence="4" type="ORF">IR015_24965</name>
</gene>
<dbReference type="InterPro" id="IPR016181">
    <property type="entry name" value="Acyl_CoA_acyltransferase"/>
</dbReference>
<dbReference type="EMBL" id="JADLKB010000047">
    <property type="protein sequence ID" value="MBF8738659.1"/>
    <property type="molecule type" value="Genomic_DNA"/>
</dbReference>
<sequence>MEIRLLHGAAIAPYIDDLARLRLTVFREFPYLYDGTPEYEADYLATYARSGRSLVVLALDDGKVVGASTGLPLVDVAPEFQQPFLAQGRDPASVYYFGESVVLPEYRGQGLGVRFFIERESYAHKLAEFDYCAFCAVERPGVHPRRPADYKPLHGFWRNRGFLHDPSLRTSYAWRDLDEQESSDKLMSFWLKELPI</sequence>
<dbReference type="InterPro" id="IPR000182">
    <property type="entry name" value="GNAT_dom"/>
</dbReference>
<reference evidence="3 6" key="1">
    <citation type="submission" date="2015-10" db="EMBL/GenBank/DDBJ databases">
        <title>Pseudomonas putida clinical strains.</title>
        <authorList>
            <person name="Molina L."/>
            <person name="Udaondo Z."/>
        </authorList>
    </citation>
    <scope>NUCLEOTIDE SEQUENCE [LARGE SCALE GENOMIC DNA]</scope>
    <source>
        <strain evidence="3 6">HB13667</strain>
    </source>
</reference>
<accession>A0A1L5PVM9</accession>
<evidence type="ECO:0000313" key="4">
    <source>
        <dbReference type="EMBL" id="MBF8738659.1"/>
    </source>
</evidence>
<reference evidence="4" key="4">
    <citation type="submission" date="2020-10" db="EMBL/GenBank/DDBJ databases">
        <title>Genome sequences of Pseudomonas isolates.</title>
        <authorList>
            <person name="Wessels L."/>
            <person name="Reich F."/>
            <person name="Hammerl J."/>
        </authorList>
    </citation>
    <scope>NUCLEOTIDE SEQUENCE</scope>
    <source>
        <strain evidence="4">20-MO00640-0</strain>
    </source>
</reference>
<dbReference type="PROSITE" id="PS51186">
    <property type="entry name" value="GNAT"/>
    <property type="match status" value="1"/>
</dbReference>
<dbReference type="KEGG" id="ppud:DW66_4686"/>
<evidence type="ECO:0000259" key="1">
    <source>
        <dbReference type="PROSITE" id="PS51186"/>
    </source>
</evidence>
<dbReference type="Proteomes" id="UP000185146">
    <property type="component" value="Chromosome"/>
</dbReference>
<dbReference type="OrthoDB" id="187903at2"/>
<feature type="domain" description="N-acetyltransferase" evidence="1">
    <location>
        <begin position="1"/>
        <end position="192"/>
    </location>
</feature>
<dbReference type="AlphaFoldDB" id="A0A059V2D0"/>
<dbReference type="Proteomes" id="UP000050437">
    <property type="component" value="Unassembled WGS sequence"/>
</dbReference>
<dbReference type="Proteomes" id="UP000278162">
    <property type="component" value="Unassembled WGS sequence"/>
</dbReference>
<dbReference type="RefSeq" id="WP_013974061.1">
    <property type="nucleotide sequence ID" value="NZ_BSKK01000016.1"/>
</dbReference>
<evidence type="ECO:0000313" key="3">
    <source>
        <dbReference type="EMBL" id="KPM61133.1"/>
    </source>
</evidence>
<name>A0A059V2D0_PSEPU</name>
<evidence type="ECO:0000313" key="8">
    <source>
        <dbReference type="Proteomes" id="UP000278162"/>
    </source>
</evidence>